<proteinExistence type="predicted"/>
<reference evidence="1" key="2">
    <citation type="journal article" date="2015" name="Fish Shellfish Immunol.">
        <title>Early steps in the European eel (Anguilla anguilla)-Vibrio vulnificus interaction in the gills: Role of the RtxA13 toxin.</title>
        <authorList>
            <person name="Callol A."/>
            <person name="Pajuelo D."/>
            <person name="Ebbesson L."/>
            <person name="Teles M."/>
            <person name="MacKenzie S."/>
            <person name="Amaro C."/>
        </authorList>
    </citation>
    <scope>NUCLEOTIDE SEQUENCE</scope>
</reference>
<accession>A0A0E9PCW3</accession>
<protein>
    <submittedName>
        <fullName evidence="1">Uncharacterized protein</fullName>
    </submittedName>
</protein>
<reference evidence="1" key="1">
    <citation type="submission" date="2014-11" db="EMBL/GenBank/DDBJ databases">
        <authorList>
            <person name="Amaro Gonzalez C."/>
        </authorList>
    </citation>
    <scope>NUCLEOTIDE SEQUENCE</scope>
</reference>
<name>A0A0E9PCW3_ANGAN</name>
<evidence type="ECO:0000313" key="1">
    <source>
        <dbReference type="EMBL" id="JAH02344.1"/>
    </source>
</evidence>
<sequence>MCRQGENLSWPSSAQRFKMLLHNQLQDS</sequence>
<dbReference type="AlphaFoldDB" id="A0A0E9PCW3"/>
<organism evidence="1">
    <name type="scientific">Anguilla anguilla</name>
    <name type="common">European freshwater eel</name>
    <name type="synonym">Muraena anguilla</name>
    <dbReference type="NCBI Taxonomy" id="7936"/>
    <lineage>
        <taxon>Eukaryota</taxon>
        <taxon>Metazoa</taxon>
        <taxon>Chordata</taxon>
        <taxon>Craniata</taxon>
        <taxon>Vertebrata</taxon>
        <taxon>Euteleostomi</taxon>
        <taxon>Actinopterygii</taxon>
        <taxon>Neopterygii</taxon>
        <taxon>Teleostei</taxon>
        <taxon>Anguilliformes</taxon>
        <taxon>Anguillidae</taxon>
        <taxon>Anguilla</taxon>
    </lineage>
</organism>
<dbReference type="EMBL" id="GBXM01106233">
    <property type="protein sequence ID" value="JAH02344.1"/>
    <property type="molecule type" value="Transcribed_RNA"/>
</dbReference>